<dbReference type="Pfam" id="PF01636">
    <property type="entry name" value="APH"/>
    <property type="match status" value="1"/>
</dbReference>
<evidence type="ECO:0000313" key="3">
    <source>
        <dbReference type="EMBL" id="SHJ47502.1"/>
    </source>
</evidence>
<dbReference type="GO" id="GO:0019202">
    <property type="term" value="F:amino acid kinase activity"/>
    <property type="evidence" value="ECO:0007669"/>
    <property type="project" value="TreeGrafter"/>
</dbReference>
<dbReference type="OrthoDB" id="1995036at2"/>
<protein>
    <submittedName>
        <fullName evidence="3">Phosphotransferase enzyme family protein</fullName>
    </submittedName>
</protein>
<dbReference type="PANTHER" id="PTHR21064">
    <property type="entry name" value="AMINOGLYCOSIDE PHOSPHOTRANSFERASE DOMAIN-CONTAINING PROTEIN-RELATED"/>
    <property type="match status" value="1"/>
</dbReference>
<evidence type="ECO:0000313" key="4">
    <source>
        <dbReference type="Proteomes" id="UP000184386"/>
    </source>
</evidence>
<dbReference type="PANTHER" id="PTHR21064:SF6">
    <property type="entry name" value="AMINOGLYCOSIDE PHOSPHOTRANSFERASE DOMAIN-CONTAINING PROTEIN"/>
    <property type="match status" value="1"/>
</dbReference>
<dbReference type="AlphaFoldDB" id="A0A1M6JLG3"/>
<evidence type="ECO:0000259" key="2">
    <source>
        <dbReference type="Pfam" id="PF01636"/>
    </source>
</evidence>
<proteinExistence type="inferred from homology"/>
<dbReference type="RefSeq" id="WP_073271811.1">
    <property type="nucleotide sequence ID" value="NZ_FRAC01000006.1"/>
</dbReference>
<name>A0A1M6JLG3_9FIRM</name>
<keyword evidence="4" id="KW-1185">Reference proteome</keyword>
<accession>A0A1M6JLG3</accession>
<comment type="similarity">
    <text evidence="1">Belongs to the pseudomonas-type ThrB family.</text>
</comment>
<dbReference type="Gene3D" id="3.90.1200.10">
    <property type="match status" value="1"/>
</dbReference>
<dbReference type="SUPFAM" id="SSF56112">
    <property type="entry name" value="Protein kinase-like (PK-like)"/>
    <property type="match status" value="1"/>
</dbReference>
<organism evidence="3 4">
    <name type="scientific">Anaerocolumna jejuensis DSM 15929</name>
    <dbReference type="NCBI Taxonomy" id="1121322"/>
    <lineage>
        <taxon>Bacteria</taxon>
        <taxon>Bacillati</taxon>
        <taxon>Bacillota</taxon>
        <taxon>Clostridia</taxon>
        <taxon>Lachnospirales</taxon>
        <taxon>Lachnospiraceae</taxon>
        <taxon>Anaerocolumna</taxon>
    </lineage>
</organism>
<dbReference type="InterPro" id="IPR002575">
    <property type="entry name" value="Aminoglycoside_PTrfase"/>
</dbReference>
<dbReference type="InterPro" id="IPR050249">
    <property type="entry name" value="Pseudomonas-type_ThrB"/>
</dbReference>
<dbReference type="InterPro" id="IPR011009">
    <property type="entry name" value="Kinase-like_dom_sf"/>
</dbReference>
<keyword evidence="3" id="KW-0808">Transferase</keyword>
<dbReference type="Proteomes" id="UP000184386">
    <property type="component" value="Unassembled WGS sequence"/>
</dbReference>
<evidence type="ECO:0000256" key="1">
    <source>
        <dbReference type="ARBA" id="ARBA00038240"/>
    </source>
</evidence>
<reference evidence="3 4" key="1">
    <citation type="submission" date="2016-11" db="EMBL/GenBank/DDBJ databases">
        <authorList>
            <person name="Jaros S."/>
            <person name="Januszkiewicz K."/>
            <person name="Wedrychowicz H."/>
        </authorList>
    </citation>
    <scope>NUCLEOTIDE SEQUENCE [LARGE SCALE GENOMIC DNA]</scope>
    <source>
        <strain evidence="3 4">DSM 15929</strain>
    </source>
</reference>
<dbReference type="STRING" id="1121322.SAMN02745136_00124"/>
<dbReference type="EMBL" id="FRAC01000006">
    <property type="protein sequence ID" value="SHJ47502.1"/>
    <property type="molecule type" value="Genomic_DNA"/>
</dbReference>
<feature type="domain" description="Aminoglycoside phosphotransferase" evidence="2">
    <location>
        <begin position="22"/>
        <end position="231"/>
    </location>
</feature>
<gene>
    <name evidence="3" type="ORF">SAMN02745136_00124</name>
</gene>
<sequence length="238" mass="27275">MIEEALKSYSFIQPEAVFIRHNENMTYKISDGDKNYLLRIHKAAEGLDFSTSYGDTPRQVFIESEIELLRRLHDIGSIKTQYPIRNAAGEYVTRLESGDLVTVLSWLDGEDLINSPISEELVLQIGQMIGTLHYATAQIPDVKRCCYDEEYIIRMSNEIKNAWEAKHIEEHSYVLIEKVLNHIKRILADEKQNFIIIHADLSKSNIIYDKGSFSPIDFSLSGYGIPEMELGGDYLQPK</sequence>